<dbReference type="GO" id="GO:0016274">
    <property type="term" value="F:protein-arginine N-methyltransferase activity"/>
    <property type="evidence" value="ECO:0007669"/>
    <property type="project" value="InterPro"/>
</dbReference>
<keyword evidence="7" id="KW-1185">Reference proteome</keyword>
<dbReference type="CDD" id="cd02440">
    <property type="entry name" value="AdoMet_MTases"/>
    <property type="match status" value="1"/>
</dbReference>
<dbReference type="PANTHER" id="PTHR11006">
    <property type="entry name" value="PROTEIN ARGININE N-METHYLTRANSFERASE"/>
    <property type="match status" value="1"/>
</dbReference>
<dbReference type="InterPro" id="IPR025799">
    <property type="entry name" value="Arg_MeTrfase"/>
</dbReference>
<dbReference type="Gene3D" id="2.70.160.11">
    <property type="entry name" value="Hnrnp arginine n-methyltransferase1"/>
    <property type="match status" value="2"/>
</dbReference>
<dbReference type="Proteomes" id="UP001233999">
    <property type="component" value="Unassembled WGS sequence"/>
</dbReference>
<keyword evidence="3 4" id="KW-0949">S-adenosyl-L-methionine</keyword>
<comment type="caution">
    <text evidence="6">The sequence shown here is derived from an EMBL/GenBank/DDBJ whole genome shotgun (WGS) entry which is preliminary data.</text>
</comment>
<keyword evidence="2 4" id="KW-0808">Transferase</keyword>
<sequence>MKPEACLEVANKSRRQAEFYFEKGNAGRAFAHFLVALKLCPSWKTEVNQQFVTTLCAWGETLDQQQRYKDLFSCYEQALEIFPDNEEVLNNLGSHLYRWGHTLEACNYFHKAVASNNRFLPAVRNLQGCCNLLVERWHYRMLNDSVRNDAYRAAITRRVVQQGTGTSVLDIGTGTGLLSLFASEARAEHVFACDCSPAMIKIASQVVEANAAGKNVTLLNKMSTDIVIPTDIPARVSLVVTETVDAGLLGEGILESLIHAWEHLLIPSADVRVVPQSATVWMAPIQCLHIAKKYRVLEMFSATDEMQMEAGNNLQQTGFDFNKLQMVAKRDEPYDTEDLNMVPGGYRFLAKPRKALDIRFDNCKDMSNWLTGLKQTEVSFECIEPGHVDAIVAWFDLHLDDITTLSSTPQAEDDSDNLHKASCWDQAVFPLQHVQLKQGDRLSISVSCHGGKISVNVSDYDMDTLELALQSSSISKHEECDGVNSKEMKMMTTDSEIMYGITFEDSAIPQEAVRFLNDECWMKVLDTTAKYFCQKANHNQICSVLDMCPFPVLGLHLLKKQQLNVKCVYTCPAVDVIKRLSQLNCITADRIEYLDEKYLLEYLQQSKSRFDIIIVHPVDQTGELKENVLNILPLLRSSLADGGIILPQQISIYGQLIDSDWLKEVSHVLDDSRTCGFNIAPFINVYQVPRHLDLNLSTLGVSLVSSASELFQLNLDRDCSNITQIVTVPATHSGKANALAYWYDILIHEAMPSISTRHHSSHVNQAVILFEPSLSVSELHCVQLRVTFHQGFIYVEPLHN</sequence>
<dbReference type="Pfam" id="PF06325">
    <property type="entry name" value="PrmA"/>
    <property type="match status" value="1"/>
</dbReference>
<evidence type="ECO:0000256" key="3">
    <source>
        <dbReference type="ARBA" id="ARBA00022691"/>
    </source>
</evidence>
<dbReference type="PANTHER" id="PTHR11006:SF60">
    <property type="entry name" value="PROTEIN ARGININE N-METHYLTRANSFERASE 9"/>
    <property type="match status" value="1"/>
</dbReference>
<proteinExistence type="predicted"/>
<dbReference type="Gene3D" id="1.25.40.10">
    <property type="entry name" value="Tetratricopeptide repeat domain"/>
    <property type="match status" value="1"/>
</dbReference>
<gene>
    <name evidence="6" type="ORF">L9F63_013177</name>
</gene>
<dbReference type="SUPFAM" id="SSF48452">
    <property type="entry name" value="TPR-like"/>
    <property type="match status" value="1"/>
</dbReference>
<evidence type="ECO:0000313" key="7">
    <source>
        <dbReference type="Proteomes" id="UP001233999"/>
    </source>
</evidence>
<dbReference type="InterPro" id="IPR055135">
    <property type="entry name" value="PRMT_dom"/>
</dbReference>
<dbReference type="InterPro" id="IPR019734">
    <property type="entry name" value="TPR_rpt"/>
</dbReference>
<organism evidence="6 7">
    <name type="scientific">Diploptera punctata</name>
    <name type="common">Pacific beetle cockroach</name>
    <dbReference type="NCBI Taxonomy" id="6984"/>
    <lineage>
        <taxon>Eukaryota</taxon>
        <taxon>Metazoa</taxon>
        <taxon>Ecdysozoa</taxon>
        <taxon>Arthropoda</taxon>
        <taxon>Hexapoda</taxon>
        <taxon>Insecta</taxon>
        <taxon>Pterygota</taxon>
        <taxon>Neoptera</taxon>
        <taxon>Polyneoptera</taxon>
        <taxon>Dictyoptera</taxon>
        <taxon>Blattodea</taxon>
        <taxon>Blaberoidea</taxon>
        <taxon>Blaberidae</taxon>
        <taxon>Diplopterinae</taxon>
        <taxon>Diploptera</taxon>
    </lineage>
</organism>
<dbReference type="EMBL" id="JASPKZ010002324">
    <property type="protein sequence ID" value="KAJ9595625.1"/>
    <property type="molecule type" value="Genomic_DNA"/>
</dbReference>
<protein>
    <recommendedName>
        <fullName evidence="5">Protein arginine N-methyltransferase domain-containing protein</fullName>
    </recommendedName>
</protein>
<evidence type="ECO:0000256" key="4">
    <source>
        <dbReference type="PROSITE-ProRule" id="PRU01015"/>
    </source>
</evidence>
<keyword evidence="1 4" id="KW-0489">Methyltransferase</keyword>
<dbReference type="SUPFAM" id="SSF53335">
    <property type="entry name" value="S-adenosyl-L-methionine-dependent methyltransferases"/>
    <property type="match status" value="2"/>
</dbReference>
<dbReference type="Pfam" id="PF22528">
    <property type="entry name" value="PRMT_C"/>
    <property type="match status" value="1"/>
</dbReference>
<dbReference type="AlphaFoldDB" id="A0AAD8AAQ8"/>
<dbReference type="SMART" id="SM00028">
    <property type="entry name" value="TPR"/>
    <property type="match status" value="3"/>
</dbReference>
<dbReference type="PROSITE" id="PS51678">
    <property type="entry name" value="SAM_MT_PRMT"/>
    <property type="match status" value="1"/>
</dbReference>
<reference evidence="6" key="1">
    <citation type="journal article" date="2023" name="IScience">
        <title>Live-bearing cockroach genome reveals convergent evolutionary mechanisms linked to viviparity in insects and beyond.</title>
        <authorList>
            <person name="Fouks B."/>
            <person name="Harrison M.C."/>
            <person name="Mikhailova A.A."/>
            <person name="Marchal E."/>
            <person name="English S."/>
            <person name="Carruthers M."/>
            <person name="Jennings E.C."/>
            <person name="Chiamaka E.L."/>
            <person name="Frigard R.A."/>
            <person name="Pippel M."/>
            <person name="Attardo G.M."/>
            <person name="Benoit J.B."/>
            <person name="Bornberg-Bauer E."/>
            <person name="Tobe S.S."/>
        </authorList>
    </citation>
    <scope>NUCLEOTIDE SEQUENCE</scope>
    <source>
        <strain evidence="6">Stay&amp;Tobe</strain>
    </source>
</reference>
<evidence type="ECO:0000256" key="1">
    <source>
        <dbReference type="ARBA" id="ARBA00022603"/>
    </source>
</evidence>
<feature type="domain" description="Protein arginine N-methyltransferase" evidence="5">
    <location>
        <begin position="317"/>
        <end position="462"/>
    </location>
</feature>
<evidence type="ECO:0000313" key="6">
    <source>
        <dbReference type="EMBL" id="KAJ9595625.1"/>
    </source>
</evidence>
<reference evidence="6" key="2">
    <citation type="submission" date="2023-05" db="EMBL/GenBank/DDBJ databases">
        <authorList>
            <person name="Fouks B."/>
        </authorList>
    </citation>
    <scope>NUCLEOTIDE SEQUENCE</scope>
    <source>
        <strain evidence="6">Stay&amp;Tobe</strain>
        <tissue evidence="6">Testes</tissue>
    </source>
</reference>
<evidence type="ECO:0000256" key="2">
    <source>
        <dbReference type="ARBA" id="ARBA00022679"/>
    </source>
</evidence>
<name>A0AAD8AAQ8_DIPPU</name>
<dbReference type="GO" id="GO:0032259">
    <property type="term" value="P:methylation"/>
    <property type="evidence" value="ECO:0007669"/>
    <property type="project" value="UniProtKB-KW"/>
</dbReference>
<accession>A0AAD8AAQ8</accession>
<dbReference type="GO" id="GO:0042054">
    <property type="term" value="F:histone methyltransferase activity"/>
    <property type="evidence" value="ECO:0007669"/>
    <property type="project" value="TreeGrafter"/>
</dbReference>
<dbReference type="Gene3D" id="3.40.50.150">
    <property type="entry name" value="Vaccinia Virus protein VP39"/>
    <property type="match status" value="1"/>
</dbReference>
<evidence type="ECO:0000259" key="5">
    <source>
        <dbReference type="Pfam" id="PF22528"/>
    </source>
</evidence>
<dbReference type="InterPro" id="IPR029063">
    <property type="entry name" value="SAM-dependent_MTases_sf"/>
</dbReference>
<dbReference type="InterPro" id="IPR011990">
    <property type="entry name" value="TPR-like_helical_dom_sf"/>
</dbReference>